<name>A0A0H2Y0F1_BURO1</name>
<dbReference type="InterPro" id="IPR013328">
    <property type="entry name" value="6PGD_dom2"/>
</dbReference>
<dbReference type="InterPro" id="IPR008927">
    <property type="entry name" value="6-PGluconate_DH-like_C_sf"/>
</dbReference>
<proteinExistence type="predicted"/>
<dbReference type="HOGENOM" id="CLU_035117_1_1_4"/>
<dbReference type="PANTHER" id="PTHR43060">
    <property type="entry name" value="3-HYDROXYISOBUTYRATE DEHYDROGENASE-LIKE 1, MITOCHONDRIAL-RELATED"/>
    <property type="match status" value="1"/>
</dbReference>
<dbReference type="AlphaFoldDB" id="A0A0H2Y0F1"/>
<feature type="domain" description="3-hydroxyisobutyrate dehydrogenase-like NAD-binding" evidence="5">
    <location>
        <begin position="167"/>
        <end position="277"/>
    </location>
</feature>
<dbReference type="PANTHER" id="PTHR43060:SF15">
    <property type="entry name" value="3-HYDROXYISOBUTYRATE DEHYDROGENASE-LIKE 1, MITOCHONDRIAL-RELATED"/>
    <property type="match status" value="1"/>
</dbReference>
<keyword evidence="1" id="KW-0560">Oxidoreductase</keyword>
<keyword evidence="2" id="KW-0520">NAD</keyword>
<dbReference type="Gene3D" id="1.10.1040.10">
    <property type="entry name" value="N-(1-d-carboxylethyl)-l-norvaline Dehydrogenase, domain 2"/>
    <property type="match status" value="1"/>
</dbReference>
<feature type="domain" description="6-phosphogluconate dehydrogenase NADP-binding" evidence="4">
    <location>
        <begin position="4"/>
        <end position="164"/>
    </location>
</feature>
<dbReference type="GO" id="GO:0050661">
    <property type="term" value="F:NADP binding"/>
    <property type="evidence" value="ECO:0007669"/>
    <property type="project" value="InterPro"/>
</dbReference>
<evidence type="ECO:0000259" key="5">
    <source>
        <dbReference type="Pfam" id="PF14833"/>
    </source>
</evidence>
<dbReference type="GO" id="GO:0051287">
    <property type="term" value="F:NAD binding"/>
    <property type="evidence" value="ECO:0007669"/>
    <property type="project" value="InterPro"/>
</dbReference>
<evidence type="ECO:0000256" key="1">
    <source>
        <dbReference type="ARBA" id="ARBA00023002"/>
    </source>
</evidence>
<dbReference type="EMBL" id="CP000380">
    <property type="protein sequence ID" value="ABF80407.1"/>
    <property type="molecule type" value="Genomic_DNA"/>
</dbReference>
<evidence type="ECO:0000256" key="2">
    <source>
        <dbReference type="ARBA" id="ARBA00023027"/>
    </source>
</evidence>
<dbReference type="InterPro" id="IPR036291">
    <property type="entry name" value="NAD(P)-bd_dom_sf"/>
</dbReference>
<dbReference type="PIRSF" id="PIRSF000103">
    <property type="entry name" value="HIBADH"/>
    <property type="match status" value="1"/>
</dbReference>
<evidence type="ECO:0000313" key="6">
    <source>
        <dbReference type="EMBL" id="ABF80407.1"/>
    </source>
</evidence>
<protein>
    <submittedName>
        <fullName evidence="6">6-phosphogluconate dehydrogenase, NAD-binding protein</fullName>
    </submittedName>
</protein>
<feature type="active site" evidence="3">
    <location>
        <position position="173"/>
    </location>
</feature>
<dbReference type="GO" id="GO:0004616">
    <property type="term" value="F:phosphogluconate dehydrogenase (decarboxylating) activity"/>
    <property type="evidence" value="ECO:0007669"/>
    <property type="project" value="InterPro"/>
</dbReference>
<evidence type="ECO:0000259" key="4">
    <source>
        <dbReference type="Pfam" id="PF03446"/>
    </source>
</evidence>
<dbReference type="PRINTS" id="PR00076">
    <property type="entry name" value="6PGDHDRGNASE"/>
</dbReference>
<dbReference type="SUPFAM" id="SSF51735">
    <property type="entry name" value="NAD(P)-binding Rossmann-fold domains"/>
    <property type="match status" value="1"/>
</dbReference>
<dbReference type="InterPro" id="IPR029154">
    <property type="entry name" value="HIBADH-like_NADP-bd"/>
</dbReference>
<dbReference type="Pfam" id="PF14833">
    <property type="entry name" value="NAD_binding_11"/>
    <property type="match status" value="1"/>
</dbReference>
<dbReference type="SUPFAM" id="SSF48179">
    <property type="entry name" value="6-phosphogluconate dehydrogenase C-terminal domain-like"/>
    <property type="match status" value="1"/>
</dbReference>
<dbReference type="Pfam" id="PF03446">
    <property type="entry name" value="NAD_binding_2"/>
    <property type="match status" value="1"/>
</dbReference>
<evidence type="ECO:0000256" key="3">
    <source>
        <dbReference type="PIRSR" id="PIRSR000103-1"/>
    </source>
</evidence>
<reference evidence="6" key="1">
    <citation type="submission" date="2006-05" db="EMBL/GenBank/DDBJ databases">
        <title>Complete sequence of chromosome 3 of Burkholderia cenocepacia AU 1054.</title>
        <authorList>
            <consortium name="US DOE Joint Genome Institute"/>
            <person name="Copeland A."/>
            <person name="Lucas S."/>
            <person name="Lapidus A."/>
            <person name="Barry K."/>
            <person name="Detter J.C."/>
            <person name="Glavina del Rio T."/>
            <person name="Hammon N."/>
            <person name="Israni S."/>
            <person name="Dalin E."/>
            <person name="Tice H."/>
            <person name="Pitluck S."/>
            <person name="Chain P."/>
            <person name="Malfatti S."/>
            <person name="Shin M."/>
            <person name="Vergez L."/>
            <person name="Schmutz J."/>
            <person name="Larimer F."/>
            <person name="Land M."/>
            <person name="Hauser L."/>
            <person name="Kyrpides N."/>
            <person name="Lykidis A."/>
            <person name="LiPuma J.J."/>
            <person name="Konstantinidis K."/>
            <person name="Tiedje J.M."/>
            <person name="Richardson P."/>
        </authorList>
    </citation>
    <scope>NUCLEOTIDE SEQUENCE [LARGE SCALE GENOMIC DNA]</scope>
    <source>
        <strain evidence="6">AU 1054</strain>
    </source>
</reference>
<accession>A0A0H2Y0F1</accession>
<sequence>MKQQIGLIGVGLMGHGIARNVLKHGYPLTVVEHPGNQPLDELLRDGVRTVRTARELAAQADVIILCVTGSPEVEAVLTGDDGVLAGLRDNAIVVDCSTAVPESTVRMARLVEAAGGRFVDAPMTRGAKEAHEGRLNLLVGAPPGLFAEIRPVLACFAENITCVGDVGAGHSMKLLHNYVSLGTIALLSEAVACAKRSGVDVAVLADVLANGGGGGAALNRLRPFLETGDTSALPFHMANALKDLSYYSAMAEGVDAAHGIAAAVTETYRDAVAGAGAHCPVLKLSDVLMVGGVGDEGTSR</sequence>
<gene>
    <name evidence="6" type="ordered locus">Bcen_5535</name>
</gene>
<dbReference type="InterPro" id="IPR015815">
    <property type="entry name" value="HIBADH-related"/>
</dbReference>
<dbReference type="Gene3D" id="3.40.50.720">
    <property type="entry name" value="NAD(P)-binding Rossmann-like Domain"/>
    <property type="match status" value="1"/>
</dbReference>
<organism evidence="6">
    <name type="scientific">Burkholderia orbicola (strain AU 1054)</name>
    <dbReference type="NCBI Taxonomy" id="331271"/>
    <lineage>
        <taxon>Bacteria</taxon>
        <taxon>Pseudomonadati</taxon>
        <taxon>Pseudomonadota</taxon>
        <taxon>Betaproteobacteria</taxon>
        <taxon>Burkholderiales</taxon>
        <taxon>Burkholderiaceae</taxon>
        <taxon>Burkholderia</taxon>
        <taxon>Burkholderia cepacia complex</taxon>
        <taxon>Burkholderia orbicola</taxon>
    </lineage>
</organism>
<dbReference type="InterPro" id="IPR006115">
    <property type="entry name" value="6PGDH_NADP-bd"/>
</dbReference>
<dbReference type="InterPro" id="IPR006183">
    <property type="entry name" value="Pgluconate_DH"/>
</dbReference>